<dbReference type="SMART" id="SM00248">
    <property type="entry name" value="ANK"/>
    <property type="match status" value="5"/>
</dbReference>
<keyword evidence="5" id="KW-1185">Reference proteome</keyword>
<gene>
    <name evidence="4" type="ORF">HNAJ_LOCUS9647</name>
</gene>
<evidence type="ECO:0000256" key="3">
    <source>
        <dbReference type="PROSITE-ProRule" id="PRU00023"/>
    </source>
</evidence>
<keyword evidence="1" id="KW-0677">Repeat</keyword>
<dbReference type="WBParaSite" id="HNAJ_0000965201-mRNA-1">
    <property type="protein sequence ID" value="HNAJ_0000965201-mRNA-1"/>
    <property type="gene ID" value="HNAJ_0000965201"/>
</dbReference>
<name>A0A0R3TQ51_RODNA</name>
<dbReference type="STRING" id="102285.A0A0R3TQ51"/>
<evidence type="ECO:0000313" key="4">
    <source>
        <dbReference type="EMBL" id="VDO06264.1"/>
    </source>
</evidence>
<keyword evidence="2 3" id="KW-0040">ANK repeat</keyword>
<dbReference type="SUPFAM" id="SSF48403">
    <property type="entry name" value="Ankyrin repeat"/>
    <property type="match status" value="1"/>
</dbReference>
<reference evidence="6" key="1">
    <citation type="submission" date="2017-02" db="UniProtKB">
        <authorList>
            <consortium name="WormBaseParasite"/>
        </authorList>
    </citation>
    <scope>IDENTIFICATION</scope>
</reference>
<dbReference type="PROSITE" id="PS50088">
    <property type="entry name" value="ANK_REPEAT"/>
    <property type="match status" value="3"/>
</dbReference>
<feature type="repeat" description="ANK" evidence="3">
    <location>
        <begin position="295"/>
        <end position="327"/>
    </location>
</feature>
<dbReference type="PANTHER" id="PTHR24171">
    <property type="entry name" value="ANKYRIN REPEAT DOMAIN-CONTAINING PROTEIN 39-RELATED"/>
    <property type="match status" value="1"/>
</dbReference>
<dbReference type="Pfam" id="PF12796">
    <property type="entry name" value="Ank_2"/>
    <property type="match status" value="2"/>
</dbReference>
<organism evidence="6">
    <name type="scientific">Rodentolepis nana</name>
    <name type="common">Dwarf tapeworm</name>
    <name type="synonym">Hymenolepis nana</name>
    <dbReference type="NCBI Taxonomy" id="102285"/>
    <lineage>
        <taxon>Eukaryota</taxon>
        <taxon>Metazoa</taxon>
        <taxon>Spiralia</taxon>
        <taxon>Lophotrochozoa</taxon>
        <taxon>Platyhelminthes</taxon>
        <taxon>Cestoda</taxon>
        <taxon>Eucestoda</taxon>
        <taxon>Cyclophyllidea</taxon>
        <taxon>Hymenolepididae</taxon>
        <taxon>Rodentolepis</taxon>
    </lineage>
</organism>
<sequence>MSQNKRNDSSVCSLENDFDQLLAFGKEEVIEQTTITLSNANYHSFEFGNFSPMGEYRPLSDNTYLNAVCEWPEKEPETILKKNPKLQSVPNGVESVETLFTKATRMKDLLLMFECIRNDPSTIDQPNSIGFTALHYAAKDGFMEGVNFLLEKRCLLDQQNRLGWTPLMLSIYNKHYDIANQLLDAGASPYLLSHEFESAITIATSQSEYQLLNRIVNAPSHCKESRDQVLSFALIYAAIKQNIPLANAILTSGADLCFCLPNQMPPMNIAAGNGFDILVSRLITAGAPLESRDEFGLTPLMQAASSGHLFICQILAIHGANLFAVCQNGTAKDVALAMGHKRVAEYLQNLMEKVGKSE</sequence>
<evidence type="ECO:0000256" key="2">
    <source>
        <dbReference type="ARBA" id="ARBA00023043"/>
    </source>
</evidence>
<evidence type="ECO:0000313" key="6">
    <source>
        <dbReference type="WBParaSite" id="HNAJ_0000965201-mRNA-1"/>
    </source>
</evidence>
<dbReference type="Gene3D" id="1.25.40.20">
    <property type="entry name" value="Ankyrin repeat-containing domain"/>
    <property type="match status" value="2"/>
</dbReference>
<feature type="repeat" description="ANK" evidence="3">
    <location>
        <begin position="129"/>
        <end position="161"/>
    </location>
</feature>
<dbReference type="EMBL" id="UZAE01012696">
    <property type="protein sequence ID" value="VDO06264.1"/>
    <property type="molecule type" value="Genomic_DNA"/>
</dbReference>
<feature type="repeat" description="ANK" evidence="3">
    <location>
        <begin position="162"/>
        <end position="194"/>
    </location>
</feature>
<dbReference type="AlphaFoldDB" id="A0A0R3TQ51"/>
<dbReference type="InterPro" id="IPR002110">
    <property type="entry name" value="Ankyrin_rpt"/>
</dbReference>
<accession>A0A0R3TQ51</accession>
<dbReference type="PANTHER" id="PTHR24171:SF9">
    <property type="entry name" value="ANKYRIN REPEAT DOMAIN-CONTAINING PROTEIN 39"/>
    <property type="match status" value="1"/>
</dbReference>
<dbReference type="Proteomes" id="UP000278807">
    <property type="component" value="Unassembled WGS sequence"/>
</dbReference>
<reference evidence="4 5" key="2">
    <citation type="submission" date="2018-11" db="EMBL/GenBank/DDBJ databases">
        <authorList>
            <consortium name="Pathogen Informatics"/>
        </authorList>
    </citation>
    <scope>NUCLEOTIDE SEQUENCE [LARGE SCALE GENOMIC DNA]</scope>
</reference>
<evidence type="ECO:0000313" key="5">
    <source>
        <dbReference type="Proteomes" id="UP000278807"/>
    </source>
</evidence>
<dbReference type="OrthoDB" id="5314041at2759"/>
<protein>
    <submittedName>
        <fullName evidence="6">ANK_REP_REGION domain-containing protein</fullName>
    </submittedName>
</protein>
<evidence type="ECO:0000256" key="1">
    <source>
        <dbReference type="ARBA" id="ARBA00022737"/>
    </source>
</evidence>
<dbReference type="InterPro" id="IPR036770">
    <property type="entry name" value="Ankyrin_rpt-contain_sf"/>
</dbReference>
<proteinExistence type="predicted"/>